<dbReference type="STRING" id="1629.IV50_GL000253"/>
<accession>A0A0R2HB72</accession>
<organism evidence="2 4">
    <name type="scientific">Weissella viridescens</name>
    <name type="common">Lactobacillus viridescens</name>
    <dbReference type="NCBI Taxonomy" id="1629"/>
    <lineage>
        <taxon>Bacteria</taxon>
        <taxon>Bacillati</taxon>
        <taxon>Bacillota</taxon>
        <taxon>Bacilli</taxon>
        <taxon>Lactobacillales</taxon>
        <taxon>Lactobacillaceae</taxon>
        <taxon>Weissella</taxon>
    </lineage>
</organism>
<dbReference type="PATRIC" id="fig|1629.5.peg.257"/>
<evidence type="ECO:0000313" key="3">
    <source>
        <dbReference type="EMBL" id="SUP59166.1"/>
    </source>
</evidence>
<keyword evidence="4" id="KW-1185">Reference proteome</keyword>
<dbReference type="OrthoDB" id="9986278at2"/>
<dbReference type="EMBL" id="UHIV01000004">
    <property type="protein sequence ID" value="SUP59166.1"/>
    <property type="molecule type" value="Genomic_DNA"/>
</dbReference>
<gene>
    <name evidence="2" type="ORF">IV50_GL000253</name>
    <name evidence="3" type="ORF">NCTC13645_01419</name>
</gene>
<evidence type="ECO:0000313" key="4">
    <source>
        <dbReference type="Proteomes" id="UP000051992"/>
    </source>
</evidence>
<reference evidence="2 4" key="1">
    <citation type="journal article" date="2015" name="Genome Announc.">
        <title>Expanding the biotechnology potential of lactobacilli through comparative genomics of 213 strains and associated genera.</title>
        <authorList>
            <person name="Sun Z."/>
            <person name="Harris H.M."/>
            <person name="McCann A."/>
            <person name="Guo C."/>
            <person name="Argimon S."/>
            <person name="Zhang W."/>
            <person name="Yang X."/>
            <person name="Jeffery I.B."/>
            <person name="Cooney J.C."/>
            <person name="Kagawa T.F."/>
            <person name="Liu W."/>
            <person name="Song Y."/>
            <person name="Salvetti E."/>
            <person name="Wrobel A."/>
            <person name="Rasinkangas P."/>
            <person name="Parkhill J."/>
            <person name="Rea M.C."/>
            <person name="O'Sullivan O."/>
            <person name="Ritari J."/>
            <person name="Douillard F.P."/>
            <person name="Paul Ross R."/>
            <person name="Yang R."/>
            <person name="Briner A.E."/>
            <person name="Felis G.E."/>
            <person name="de Vos W.M."/>
            <person name="Barrangou R."/>
            <person name="Klaenhammer T.R."/>
            <person name="Caufield P.W."/>
            <person name="Cui Y."/>
            <person name="Zhang H."/>
            <person name="O'Toole P.W."/>
        </authorList>
    </citation>
    <scope>NUCLEOTIDE SEQUENCE [LARGE SCALE GENOMIC DNA]</scope>
    <source>
        <strain evidence="2 4">DSM 20410</strain>
    </source>
</reference>
<feature type="region of interest" description="Disordered" evidence="1">
    <location>
        <begin position="87"/>
        <end position="128"/>
    </location>
</feature>
<feature type="compositionally biased region" description="Low complexity" evidence="1">
    <location>
        <begin position="87"/>
        <end position="101"/>
    </location>
</feature>
<protein>
    <submittedName>
        <fullName evidence="2">Uncharacterized protein</fullName>
    </submittedName>
</protein>
<evidence type="ECO:0000313" key="5">
    <source>
        <dbReference type="Proteomes" id="UP000254621"/>
    </source>
</evidence>
<proteinExistence type="predicted"/>
<dbReference type="EMBL" id="JQBM01000001">
    <property type="protein sequence ID" value="KRN46986.1"/>
    <property type="molecule type" value="Genomic_DNA"/>
</dbReference>
<dbReference type="Proteomes" id="UP000254621">
    <property type="component" value="Unassembled WGS sequence"/>
</dbReference>
<feature type="compositionally biased region" description="Low complexity" evidence="1">
    <location>
        <begin position="110"/>
        <end position="128"/>
    </location>
</feature>
<dbReference type="AlphaFoldDB" id="A0A0R2HB72"/>
<name>A0A0R2HB72_WEIVI</name>
<dbReference type="Proteomes" id="UP000051992">
    <property type="component" value="Unassembled WGS sequence"/>
</dbReference>
<evidence type="ECO:0000256" key="1">
    <source>
        <dbReference type="SAM" id="MobiDB-lite"/>
    </source>
</evidence>
<sequence length="208" mass="21544">MSKKFKVIVSLAVAFLVVVGSVAVIGANSNHKETMAQSSSSARPVAKQRTHKKVVAKPAVKTTATKTSVDAVTPAETQTAEVTQVATTQNTNEQNQTEPVTSQTVAPAGQAQATSVSTAATTPVTTPVTPQPAVPFEKDAQGNASQAVVDYAQQNGLDLNGLQVGTIASESGSGYDVMIRDKKLAEQGQGDGVLNEYHVDKNGVVTPK</sequence>
<evidence type="ECO:0000313" key="2">
    <source>
        <dbReference type="EMBL" id="KRN46986.1"/>
    </source>
</evidence>
<reference evidence="3 5" key="2">
    <citation type="submission" date="2018-06" db="EMBL/GenBank/DDBJ databases">
        <authorList>
            <consortium name="Pathogen Informatics"/>
            <person name="Doyle S."/>
        </authorList>
    </citation>
    <scope>NUCLEOTIDE SEQUENCE [LARGE SCALE GENOMIC DNA]</scope>
    <source>
        <strain evidence="3 5">NCTC13645</strain>
    </source>
</reference>
<dbReference type="RefSeq" id="WP_057743917.1">
    <property type="nucleotide sequence ID" value="NZ_BJLU01000001.1"/>
</dbReference>